<evidence type="ECO:0000256" key="2">
    <source>
        <dbReference type="ARBA" id="ARBA00004514"/>
    </source>
</evidence>
<accession>A0A7M7KGI2</accession>
<dbReference type="OMA" id="SFWYDFD"/>
<evidence type="ECO:0000256" key="8">
    <source>
        <dbReference type="ARBA" id="ARBA00023186"/>
    </source>
</evidence>
<dbReference type="FunCoup" id="A0A7M7KGI2">
    <property type="interactions" value="2095"/>
</dbReference>
<dbReference type="InterPro" id="IPR044634">
    <property type="entry name" value="Zuotin/DnaJC2"/>
</dbReference>
<dbReference type="Pfam" id="PF23082">
    <property type="entry name" value="Myb_DNA-binding_2"/>
    <property type="match status" value="1"/>
</dbReference>
<dbReference type="InterPro" id="IPR009057">
    <property type="entry name" value="Homeodomain-like_sf"/>
</dbReference>
<keyword evidence="9" id="KW-0539">Nucleus</keyword>
<feature type="region of interest" description="Disordered" evidence="10">
    <location>
        <begin position="436"/>
        <end position="455"/>
    </location>
</feature>
<dbReference type="Gene3D" id="1.10.8.840">
    <property type="entry name" value="Ribosome-associated complex head domain"/>
    <property type="match status" value="1"/>
</dbReference>
<evidence type="ECO:0000259" key="11">
    <source>
        <dbReference type="PROSITE" id="PS50076"/>
    </source>
</evidence>
<dbReference type="FunFam" id="1.10.10.60:FF:000180">
    <property type="entry name" value="DnaJ (Hsp40) homolog, subfamily C, member 2"/>
    <property type="match status" value="1"/>
</dbReference>
<dbReference type="Pfam" id="PF00226">
    <property type="entry name" value="DnaJ"/>
    <property type="match status" value="1"/>
</dbReference>
<dbReference type="OrthoDB" id="1690618at2759"/>
<comment type="subcellular location">
    <subcellularLocation>
        <location evidence="2">Cytoplasm</location>
        <location evidence="2">Cytosol</location>
    </subcellularLocation>
    <subcellularLocation>
        <location evidence="1">Nucleus</location>
    </subcellularLocation>
</comment>
<dbReference type="InterPro" id="IPR018253">
    <property type="entry name" value="DnaJ_domain_CS"/>
</dbReference>
<feature type="region of interest" description="Disordered" evidence="10">
    <location>
        <begin position="285"/>
        <end position="345"/>
    </location>
</feature>
<dbReference type="PANTHER" id="PTHR43999">
    <property type="entry name" value="DNAJ HOMOLOG SUBFAMILY C MEMBER 2"/>
    <property type="match status" value="1"/>
</dbReference>
<dbReference type="GO" id="GO:0043022">
    <property type="term" value="F:ribosome binding"/>
    <property type="evidence" value="ECO:0007669"/>
    <property type="project" value="InterPro"/>
</dbReference>
<dbReference type="GO" id="GO:0005634">
    <property type="term" value="C:nucleus"/>
    <property type="evidence" value="ECO:0007669"/>
    <property type="project" value="UniProtKB-SubCell"/>
</dbReference>
<dbReference type="InterPro" id="IPR054076">
    <property type="entry name" value="ZUO1-like_ZHD"/>
</dbReference>
<dbReference type="Gene3D" id="1.10.287.110">
    <property type="entry name" value="DnaJ domain"/>
    <property type="match status" value="1"/>
</dbReference>
<dbReference type="InterPro" id="IPR001005">
    <property type="entry name" value="SANT/Myb"/>
</dbReference>
<dbReference type="PROSITE" id="PS50076">
    <property type="entry name" value="DNAJ_2"/>
    <property type="match status" value="1"/>
</dbReference>
<evidence type="ECO:0000256" key="5">
    <source>
        <dbReference type="ARBA" id="ARBA00022737"/>
    </source>
</evidence>
<reference evidence="15" key="1">
    <citation type="submission" date="2021-01" db="UniProtKB">
        <authorList>
            <consortium name="EnsemblMetazoa"/>
        </authorList>
    </citation>
    <scope>IDENTIFICATION</scope>
</reference>
<dbReference type="InterPro" id="IPR017930">
    <property type="entry name" value="Myb_dom"/>
</dbReference>
<dbReference type="CDD" id="cd06257">
    <property type="entry name" value="DnaJ"/>
    <property type="match status" value="1"/>
</dbReference>
<proteinExistence type="predicted"/>
<dbReference type="GO" id="GO:0005829">
    <property type="term" value="C:cytosol"/>
    <property type="evidence" value="ECO:0007669"/>
    <property type="project" value="UniProtKB-SubCell"/>
</dbReference>
<dbReference type="Pfam" id="PF16717">
    <property type="entry name" value="RAC_head"/>
    <property type="match status" value="1"/>
</dbReference>
<dbReference type="Gene3D" id="1.10.10.60">
    <property type="entry name" value="Homeodomain-like"/>
    <property type="match status" value="2"/>
</dbReference>
<keyword evidence="8" id="KW-0143">Chaperone</keyword>
<keyword evidence="6" id="KW-0156">Chromatin regulator</keyword>
<evidence type="ECO:0000256" key="4">
    <source>
        <dbReference type="ARBA" id="ARBA00022490"/>
    </source>
</evidence>
<dbReference type="KEGG" id="vde:111252250"/>
<dbReference type="InterPro" id="IPR036869">
    <property type="entry name" value="J_dom_sf"/>
</dbReference>
<organism evidence="15 16">
    <name type="scientific">Varroa destructor</name>
    <name type="common">Honeybee mite</name>
    <dbReference type="NCBI Taxonomy" id="109461"/>
    <lineage>
        <taxon>Eukaryota</taxon>
        <taxon>Metazoa</taxon>
        <taxon>Ecdysozoa</taxon>
        <taxon>Arthropoda</taxon>
        <taxon>Chelicerata</taxon>
        <taxon>Arachnida</taxon>
        <taxon>Acari</taxon>
        <taxon>Parasitiformes</taxon>
        <taxon>Mesostigmata</taxon>
        <taxon>Gamasina</taxon>
        <taxon>Dermanyssoidea</taxon>
        <taxon>Varroidae</taxon>
        <taxon>Varroa</taxon>
    </lineage>
</organism>
<dbReference type="InParanoid" id="A0A7M7KGI2"/>
<dbReference type="Proteomes" id="UP000594260">
    <property type="component" value="Unplaced"/>
</dbReference>
<dbReference type="PANTHER" id="PTHR43999:SF1">
    <property type="entry name" value="DNAJ HOMOLOG SUBFAMILY C MEMBER 2"/>
    <property type="match status" value="1"/>
</dbReference>
<protein>
    <recommendedName>
        <fullName evidence="3">DnaJ homolog subfamily C member 2</fullName>
    </recommendedName>
</protein>
<dbReference type="SUPFAM" id="SSF46565">
    <property type="entry name" value="Chaperone J-domain"/>
    <property type="match status" value="1"/>
</dbReference>
<keyword evidence="4" id="KW-0963">Cytoplasm</keyword>
<dbReference type="GeneID" id="111252250"/>
<feature type="domain" description="J" evidence="11">
    <location>
        <begin position="86"/>
        <end position="159"/>
    </location>
</feature>
<dbReference type="PROSITE" id="PS51293">
    <property type="entry name" value="SANT"/>
    <property type="match status" value="1"/>
</dbReference>
<name>A0A7M7KGI2_VARDE</name>
<feature type="domain" description="SANT" evidence="13">
    <location>
        <begin position="549"/>
        <end position="605"/>
    </location>
</feature>
<evidence type="ECO:0000256" key="3">
    <source>
        <dbReference type="ARBA" id="ARBA00014469"/>
    </source>
</evidence>
<dbReference type="GO" id="GO:0006325">
    <property type="term" value="P:chromatin organization"/>
    <property type="evidence" value="ECO:0007669"/>
    <property type="project" value="UniProtKB-KW"/>
</dbReference>
<evidence type="ECO:0000256" key="1">
    <source>
        <dbReference type="ARBA" id="ARBA00004123"/>
    </source>
</evidence>
<dbReference type="PROSITE" id="PS50090">
    <property type="entry name" value="MYB_LIKE"/>
    <property type="match status" value="2"/>
</dbReference>
<dbReference type="CDD" id="cd00167">
    <property type="entry name" value="SANT"/>
    <property type="match status" value="1"/>
</dbReference>
<dbReference type="SMART" id="SM00271">
    <property type="entry name" value="DnaJ"/>
    <property type="match status" value="1"/>
</dbReference>
<dbReference type="PROSITE" id="PS00636">
    <property type="entry name" value="DNAJ_1"/>
    <property type="match status" value="1"/>
</dbReference>
<dbReference type="InterPro" id="IPR001623">
    <property type="entry name" value="DnaJ_domain"/>
</dbReference>
<dbReference type="InterPro" id="IPR042569">
    <property type="entry name" value="RAC_head_sf"/>
</dbReference>
<evidence type="ECO:0000256" key="6">
    <source>
        <dbReference type="ARBA" id="ARBA00022853"/>
    </source>
</evidence>
<evidence type="ECO:0000259" key="12">
    <source>
        <dbReference type="PROSITE" id="PS50090"/>
    </source>
</evidence>
<feature type="domain" description="HTH myb-type" evidence="14">
    <location>
        <begin position="552"/>
        <end position="605"/>
    </location>
</feature>
<dbReference type="EnsemblMetazoa" id="XM_022809786">
    <property type="protein sequence ID" value="XP_022665521"/>
    <property type="gene ID" value="LOC111252250"/>
</dbReference>
<evidence type="ECO:0000313" key="15">
    <source>
        <dbReference type="EnsemblMetazoa" id="XP_022665521"/>
    </source>
</evidence>
<sequence>MMLLCLGPASENDTSGTFGKLLDFEPIQFEPVGRQYEVRFNCRGQKDSTAESDNDEEEDTEIVVEETPEEVKYLRGLDPKEWKQQDHYHVLGLQNRRFYATEREIKAAFRRKVLSHHPDKRAAMGEKVDNIDTDYFSCITRAHDLLSNPKLRRSYDSVDATFDDSVPIVSEENKANFFAVFTPVFERNARWSIKPHAPPLGGPEATQDEVNEFYNFWYDFKSWREYSYLDEEDKEKGENRDERRWIERENRVQREKLRKDETKRILQLVDNAMKCDPRIKKFKDEAKRAKEEAKKRHLDEARAKQLAEEAERRQQEEAARLEREQEEMAEKAAREKEKKARDALKQEQKLQKKQFESMCAEAGNFAEIGSAEFVKNLERVDQIVRVLPLEDLTKINEEMHAKTAISERRAVFDKAVSTLEELLEREKMKTLQGAMKGTNINGGPAGSSGPANSKGWSQEEMNLLVKAVNLFPAGTTDRWEVVAQYIAQHSGRGVKLNAKDVLNKAKEMQKFGLGNRQDGGSCTANLRPARTGDETIAGVHQEKLSSISEIARAWSNEEQKLLEQALKTYPASLGAERWVKIASVLPNRSKKECMKRYKDLVETVKAKKAAIAASAAATAAKS</sequence>
<feature type="domain" description="Myb-like" evidence="12">
    <location>
        <begin position="554"/>
        <end position="601"/>
    </location>
</feature>
<dbReference type="SUPFAM" id="SSF46689">
    <property type="entry name" value="Homeodomain-like"/>
    <property type="match status" value="2"/>
</dbReference>
<dbReference type="GO" id="GO:0006450">
    <property type="term" value="P:regulation of translational fidelity"/>
    <property type="evidence" value="ECO:0007669"/>
    <property type="project" value="InterPro"/>
</dbReference>
<dbReference type="GO" id="GO:0030544">
    <property type="term" value="F:Hsp70 protein binding"/>
    <property type="evidence" value="ECO:0007669"/>
    <property type="project" value="InterPro"/>
</dbReference>
<keyword evidence="7" id="KW-0010">Activator</keyword>
<evidence type="ECO:0000256" key="10">
    <source>
        <dbReference type="SAM" id="MobiDB-lite"/>
    </source>
</evidence>
<dbReference type="Pfam" id="PF21884">
    <property type="entry name" value="ZUO1-like_ZHD"/>
    <property type="match status" value="1"/>
</dbReference>
<dbReference type="SMART" id="SM00717">
    <property type="entry name" value="SANT"/>
    <property type="match status" value="2"/>
</dbReference>
<evidence type="ECO:0000256" key="7">
    <source>
        <dbReference type="ARBA" id="ARBA00023159"/>
    </source>
</evidence>
<keyword evidence="16" id="KW-1185">Reference proteome</keyword>
<dbReference type="PROSITE" id="PS51294">
    <property type="entry name" value="HTH_MYB"/>
    <property type="match status" value="1"/>
</dbReference>
<feature type="domain" description="Myb-like" evidence="12">
    <location>
        <begin position="456"/>
        <end position="502"/>
    </location>
</feature>
<evidence type="ECO:0000259" key="14">
    <source>
        <dbReference type="PROSITE" id="PS51294"/>
    </source>
</evidence>
<dbReference type="AlphaFoldDB" id="A0A7M7KGI2"/>
<evidence type="ECO:0000256" key="9">
    <source>
        <dbReference type="ARBA" id="ARBA00023242"/>
    </source>
</evidence>
<evidence type="ECO:0000313" key="16">
    <source>
        <dbReference type="Proteomes" id="UP000594260"/>
    </source>
</evidence>
<dbReference type="InterPro" id="IPR017884">
    <property type="entry name" value="SANT_dom"/>
</dbReference>
<dbReference type="RefSeq" id="XP_022665521.1">
    <property type="nucleotide sequence ID" value="XM_022809786.1"/>
</dbReference>
<keyword evidence="5" id="KW-0677">Repeat</keyword>
<evidence type="ECO:0000259" key="13">
    <source>
        <dbReference type="PROSITE" id="PS51293"/>
    </source>
</evidence>
<dbReference type="InterPro" id="IPR032003">
    <property type="entry name" value="RAC_head"/>
</dbReference>
<dbReference type="GO" id="GO:0051083">
    <property type="term" value="P:'de novo' cotranslational protein folding"/>
    <property type="evidence" value="ECO:0007669"/>
    <property type="project" value="InterPro"/>
</dbReference>
<dbReference type="Pfam" id="PF00249">
    <property type="entry name" value="Myb_DNA-binding"/>
    <property type="match status" value="1"/>
</dbReference>